<keyword evidence="2" id="KW-1185">Reference proteome</keyword>
<reference evidence="1" key="2">
    <citation type="submission" date="2022-06" db="UniProtKB">
        <authorList>
            <consortium name="EnsemblMetazoa"/>
        </authorList>
    </citation>
    <scope>IDENTIFICATION</scope>
    <source>
        <strain evidence="1">DF5081</strain>
    </source>
</reference>
<dbReference type="Proteomes" id="UP000005237">
    <property type="component" value="Unassembled WGS sequence"/>
</dbReference>
<evidence type="ECO:0000313" key="1">
    <source>
        <dbReference type="EnsemblMetazoa" id="CJA32810.1"/>
    </source>
</evidence>
<name>A0A8R1EFS3_CAEJA</name>
<dbReference type="EnsemblMetazoa" id="CJA32810.1">
    <property type="protein sequence ID" value="CJA32810.1"/>
    <property type="gene ID" value="WBGene00208657"/>
</dbReference>
<reference evidence="2" key="1">
    <citation type="submission" date="2010-08" db="EMBL/GenBank/DDBJ databases">
        <authorList>
            <consortium name="Caenorhabditis japonica Sequencing Consortium"/>
            <person name="Wilson R.K."/>
        </authorList>
    </citation>
    <scope>NUCLEOTIDE SEQUENCE [LARGE SCALE GENOMIC DNA]</scope>
    <source>
        <strain evidence="2">DF5081</strain>
    </source>
</reference>
<proteinExistence type="predicted"/>
<organism evidence="1 2">
    <name type="scientific">Caenorhabditis japonica</name>
    <dbReference type="NCBI Taxonomy" id="281687"/>
    <lineage>
        <taxon>Eukaryota</taxon>
        <taxon>Metazoa</taxon>
        <taxon>Ecdysozoa</taxon>
        <taxon>Nematoda</taxon>
        <taxon>Chromadorea</taxon>
        <taxon>Rhabditida</taxon>
        <taxon>Rhabditina</taxon>
        <taxon>Rhabditomorpha</taxon>
        <taxon>Rhabditoidea</taxon>
        <taxon>Rhabditidae</taxon>
        <taxon>Peloderinae</taxon>
        <taxon>Caenorhabditis</taxon>
    </lineage>
</organism>
<sequence>MKSVPDFVREFCFKDDEVCESVRLHGKRFSTVKTGKSDDTCVQFVEGDEVFYGRLVAIFIGEYRGIRFLLKRFRTSLAHLKLVMDRCLKTEGEVQKYRDIADVLSNSSFGATLTDYGAYVVVKSENVMGHAITSIVGNLLIVLPVTNRITCS</sequence>
<dbReference type="AlphaFoldDB" id="A0A8R1EFS3"/>
<evidence type="ECO:0000313" key="2">
    <source>
        <dbReference type="Proteomes" id="UP000005237"/>
    </source>
</evidence>
<protein>
    <submittedName>
        <fullName evidence="1">Uncharacterized protein</fullName>
    </submittedName>
</protein>
<accession>A0A8R1EFS3</accession>